<reference evidence="1 2" key="1">
    <citation type="submission" date="2024-04" db="EMBL/GenBank/DDBJ databases">
        <title>genome sequences of Mucor flavus KT1a and Helicostylum pulchrum KT1b strains isolation_sourced from the surface of a dry-aged beef.</title>
        <authorList>
            <person name="Toyotome T."/>
            <person name="Hosono M."/>
            <person name="Torimaru M."/>
            <person name="Fukuda K."/>
            <person name="Mikami N."/>
        </authorList>
    </citation>
    <scope>NUCLEOTIDE SEQUENCE [LARGE SCALE GENOMIC DNA]</scope>
    <source>
        <strain evidence="1 2">KT1b</strain>
    </source>
</reference>
<protein>
    <submittedName>
        <fullName evidence="1">Uncharacterized protein</fullName>
    </submittedName>
</protein>
<organism evidence="1 2">
    <name type="scientific">Helicostylum pulchrum</name>
    <dbReference type="NCBI Taxonomy" id="562976"/>
    <lineage>
        <taxon>Eukaryota</taxon>
        <taxon>Fungi</taxon>
        <taxon>Fungi incertae sedis</taxon>
        <taxon>Mucoromycota</taxon>
        <taxon>Mucoromycotina</taxon>
        <taxon>Mucoromycetes</taxon>
        <taxon>Mucorales</taxon>
        <taxon>Mucorineae</taxon>
        <taxon>Mucoraceae</taxon>
        <taxon>Helicostylum</taxon>
    </lineage>
</organism>
<comment type="caution">
    <text evidence="1">The sequence shown here is derived from an EMBL/GenBank/DDBJ whole genome shotgun (WGS) entry which is preliminary data.</text>
</comment>
<name>A0ABP9Y897_9FUNG</name>
<proteinExistence type="predicted"/>
<dbReference type="EMBL" id="BAABUJ010000024">
    <property type="protein sequence ID" value="GAA5802808.1"/>
    <property type="molecule type" value="Genomic_DNA"/>
</dbReference>
<evidence type="ECO:0000313" key="1">
    <source>
        <dbReference type="EMBL" id="GAA5802808.1"/>
    </source>
</evidence>
<sequence length="93" mass="10363">MISNIADAMRFDRGLVKKSMLLESMVGTKEAISRILLKHTLDLFKDEDTLDIIGNSTVEVLLVELAEICTNQLKTANESVKNNIVECLKEPEA</sequence>
<dbReference type="Proteomes" id="UP001476247">
    <property type="component" value="Unassembled WGS sequence"/>
</dbReference>
<accession>A0ABP9Y897</accession>
<keyword evidence="2" id="KW-1185">Reference proteome</keyword>
<gene>
    <name evidence="1" type="ORF">HPULCUR_008283</name>
</gene>
<evidence type="ECO:0000313" key="2">
    <source>
        <dbReference type="Proteomes" id="UP001476247"/>
    </source>
</evidence>